<dbReference type="EMBL" id="JAERRH010000004">
    <property type="protein sequence ID" value="MBL1105730.1"/>
    <property type="molecule type" value="Genomic_DNA"/>
</dbReference>
<dbReference type="InterPro" id="IPR026820">
    <property type="entry name" value="VioB/RebD_dom"/>
</dbReference>
<evidence type="ECO:0000313" key="3">
    <source>
        <dbReference type="Proteomes" id="UP000621386"/>
    </source>
</evidence>
<dbReference type="Pfam" id="PF12902">
    <property type="entry name" value="Ferritin-like"/>
    <property type="match status" value="1"/>
</dbReference>
<sequence length="358" mass="39250">MPDVRRNRSDAIVELMAMPAAEHDETWLKEALQQAVMLELATLPPYLCGLWSIREADRGPGVFEALHAIVFDEMSHMGLACNMLTTIGGMPRIADADLVPTYPGPLPGGVQPGLSVSLTGLSKQALDMYSRIERPDDPVVEDLDAHTSIGAFYTAILEAFRSRPELIKGTRQLERNMSSHGEGNDIVALTSLGDVETALKVIKEQGEGTAASPDNPFPGDTGEPAHFYAFREMFHGRRLIRVSDDPPRFDFQGEEIPMPRTFPMATVPAGGWAEGGVPVSDDVREHLGAFNRRYSSLLRFLERAWRTEQPSTAAQMLNGAIGQMFQLEEPARALMETPLPGGSGQTYGPEFRFVGDEP</sequence>
<name>A0ABS1P126_9ACTN</name>
<dbReference type="InterPro" id="IPR012347">
    <property type="entry name" value="Ferritin-like"/>
</dbReference>
<keyword evidence="3" id="KW-1185">Reference proteome</keyword>
<dbReference type="PANTHER" id="PTHR34400">
    <property type="match status" value="1"/>
</dbReference>
<evidence type="ECO:0000259" key="1">
    <source>
        <dbReference type="Pfam" id="PF12902"/>
    </source>
</evidence>
<dbReference type="Gene3D" id="1.20.1260.10">
    <property type="match status" value="1"/>
</dbReference>
<reference evidence="2 3" key="1">
    <citation type="submission" date="2021-01" db="EMBL/GenBank/DDBJ databases">
        <title>WGS of actinomycetes isolated from Thailand.</title>
        <authorList>
            <person name="Thawai C."/>
        </authorList>
    </citation>
    <scope>NUCLEOTIDE SEQUENCE [LARGE SCALE GENOMIC DNA]</scope>
    <source>
        <strain evidence="2 3">CH5-8</strain>
    </source>
</reference>
<accession>A0ABS1P126</accession>
<dbReference type="PANTHER" id="PTHR34400:SF4">
    <property type="entry name" value="MEMBRANE PROTEIN"/>
    <property type="match status" value="1"/>
</dbReference>
<proteinExistence type="predicted"/>
<organism evidence="2 3">
    <name type="scientific">Streptomyces musisoli</name>
    <dbReference type="NCBI Taxonomy" id="2802280"/>
    <lineage>
        <taxon>Bacteria</taxon>
        <taxon>Bacillati</taxon>
        <taxon>Actinomycetota</taxon>
        <taxon>Actinomycetes</taxon>
        <taxon>Kitasatosporales</taxon>
        <taxon>Streptomycetaceae</taxon>
        <taxon>Streptomyces</taxon>
    </lineage>
</organism>
<protein>
    <submittedName>
        <fullName evidence="2">Ferritin-like protein</fullName>
    </submittedName>
</protein>
<feature type="domain" description="Iminophenyl-pyruvate dimer synthase" evidence="1">
    <location>
        <begin position="32"/>
        <end position="235"/>
    </location>
</feature>
<evidence type="ECO:0000313" key="2">
    <source>
        <dbReference type="EMBL" id="MBL1105730.1"/>
    </source>
</evidence>
<comment type="caution">
    <text evidence="2">The sequence shown here is derived from an EMBL/GenBank/DDBJ whole genome shotgun (WGS) entry which is preliminary data.</text>
</comment>
<gene>
    <name evidence="2" type="ORF">JK361_14255</name>
</gene>
<dbReference type="Proteomes" id="UP000621386">
    <property type="component" value="Unassembled WGS sequence"/>
</dbReference>